<dbReference type="Pfam" id="PF05063">
    <property type="entry name" value="MT-A70"/>
    <property type="match status" value="1"/>
</dbReference>
<evidence type="ECO:0000256" key="5">
    <source>
        <dbReference type="ARBA" id="ARBA00048957"/>
    </source>
</evidence>
<dbReference type="AlphaFoldDB" id="K1VP54"/>
<dbReference type="GO" id="GO:0005634">
    <property type="term" value="C:nucleus"/>
    <property type="evidence" value="ECO:0007669"/>
    <property type="project" value="TreeGrafter"/>
</dbReference>
<accession>K1VP54</accession>
<evidence type="ECO:0000256" key="1">
    <source>
        <dbReference type="ARBA" id="ARBA00012160"/>
    </source>
</evidence>
<keyword evidence="3 7" id="KW-0808">Transferase</keyword>
<proteinExistence type="inferred from homology"/>
<gene>
    <name evidence="7" type="ORF">A1Q2_03303</name>
</gene>
<dbReference type="GO" id="GO:0003676">
    <property type="term" value="F:nucleic acid binding"/>
    <property type="evidence" value="ECO:0007669"/>
    <property type="project" value="InterPro"/>
</dbReference>
<dbReference type="PROSITE" id="PS51143">
    <property type="entry name" value="MT_A70"/>
    <property type="match status" value="1"/>
</dbReference>
<dbReference type="PANTHER" id="PTHR12829">
    <property type="entry name" value="N6-ADENOSINE-METHYLTRANSFERASE"/>
    <property type="match status" value="1"/>
</dbReference>
<dbReference type="Proteomes" id="UP000006757">
    <property type="component" value="Unassembled WGS sequence"/>
</dbReference>
<dbReference type="EC" id="2.1.1.348" evidence="1"/>
<dbReference type="GO" id="GO:0032259">
    <property type="term" value="P:methylation"/>
    <property type="evidence" value="ECO:0007669"/>
    <property type="project" value="UniProtKB-KW"/>
</dbReference>
<evidence type="ECO:0000313" key="8">
    <source>
        <dbReference type="Proteomes" id="UP000006757"/>
    </source>
</evidence>
<dbReference type="InterPro" id="IPR029063">
    <property type="entry name" value="SAM-dependent_MTases_sf"/>
</dbReference>
<comment type="caution">
    <text evidence="7">The sequence shown here is derived from an EMBL/GenBank/DDBJ whole genome shotgun (WGS) entry which is preliminary data.</text>
</comment>
<protein>
    <recommendedName>
        <fullName evidence="1">mRNA m(6)A methyltransferase</fullName>
        <ecNumber evidence="1">2.1.1.348</ecNumber>
    </recommendedName>
</protein>
<dbReference type="EMBL" id="AMBO01000286">
    <property type="protein sequence ID" value="EKD02411.1"/>
    <property type="molecule type" value="Genomic_DNA"/>
</dbReference>
<keyword evidence="8" id="KW-1185">Reference proteome</keyword>
<evidence type="ECO:0000256" key="3">
    <source>
        <dbReference type="ARBA" id="ARBA00022679"/>
    </source>
</evidence>
<dbReference type="GO" id="GO:0036396">
    <property type="term" value="C:RNA N6-methyladenosine methyltransferase complex"/>
    <property type="evidence" value="ECO:0007669"/>
    <property type="project" value="TreeGrafter"/>
</dbReference>
<dbReference type="PANTHER" id="PTHR12829:SF7">
    <property type="entry name" value="N6-ADENOSINE-METHYLTRANSFERASE CATALYTIC SUBUNIT"/>
    <property type="match status" value="1"/>
</dbReference>
<dbReference type="PROSITE" id="PS00092">
    <property type="entry name" value="N6_MTASE"/>
    <property type="match status" value="1"/>
</dbReference>
<dbReference type="STRING" id="1220162.K1VP54"/>
<evidence type="ECO:0000256" key="2">
    <source>
        <dbReference type="ARBA" id="ARBA00022603"/>
    </source>
</evidence>
<comment type="similarity">
    <text evidence="6">Belongs to the MT-A70-like family.</text>
</comment>
<keyword evidence="2 7" id="KW-0489">Methyltransferase</keyword>
<dbReference type="OrthoDB" id="10262526at2759"/>
<evidence type="ECO:0000256" key="4">
    <source>
        <dbReference type="ARBA" id="ARBA00022691"/>
    </source>
</evidence>
<sequence>MAETQPAPRNPGQGSAAAELRQLLERETAKTRLRRLAVSFLLRDRADSRLTRRHRSTPYAVIRHQMLALRQTVGSAPELTWSPSADRIPTQVLDIAPTSTCATGKACSATTRVSGKGRAELRSVGGYLYVLYYPAIPRTRADTRYLHFQVAPAEQRHSVPAPGPVPLPVPEKLAGKVTKGPAQWVNCDIRSFDFSVLGQFQVIVADPPWDIHMTPDWGILALWVTGRAMELARELFALWGYVRVDELVWLKTNQLQRLIRTGRTGHWLNHTCEHLLVALKRPANWPRDKPVPWDEDPGLRALRRGIDTDVVVAEVRETSRKPDEVYGVLERLSSGRKLELFGRKHNIREGWLTLGNQRSQVAEPDLHARLESRYPNQSFRLVQ</sequence>
<organism evidence="7 8">
    <name type="scientific">Trichosporon asahii var. asahii (strain CBS 8904)</name>
    <name type="common">Yeast</name>
    <dbReference type="NCBI Taxonomy" id="1220162"/>
    <lineage>
        <taxon>Eukaryota</taxon>
        <taxon>Fungi</taxon>
        <taxon>Dikarya</taxon>
        <taxon>Basidiomycota</taxon>
        <taxon>Agaricomycotina</taxon>
        <taxon>Tremellomycetes</taxon>
        <taxon>Trichosporonales</taxon>
        <taxon>Trichosporonaceae</taxon>
        <taxon>Trichosporon</taxon>
    </lineage>
</organism>
<dbReference type="InParanoid" id="K1VP54"/>
<comment type="catalytic activity">
    <reaction evidence="5">
        <text>an adenosine in mRNA + S-adenosyl-L-methionine = an N(6)-methyladenosine in mRNA + S-adenosyl-L-homocysteine + H(+)</text>
        <dbReference type="Rhea" id="RHEA:55584"/>
        <dbReference type="Rhea" id="RHEA-COMP:12414"/>
        <dbReference type="Rhea" id="RHEA-COMP:12417"/>
        <dbReference type="ChEBI" id="CHEBI:15378"/>
        <dbReference type="ChEBI" id="CHEBI:57856"/>
        <dbReference type="ChEBI" id="CHEBI:59789"/>
        <dbReference type="ChEBI" id="CHEBI:74411"/>
        <dbReference type="ChEBI" id="CHEBI:74449"/>
        <dbReference type="EC" id="2.1.1.348"/>
    </reaction>
</comment>
<evidence type="ECO:0000256" key="6">
    <source>
        <dbReference type="PROSITE-ProRule" id="PRU00489"/>
    </source>
</evidence>
<dbReference type="InterPro" id="IPR007757">
    <property type="entry name" value="MT-A70-like"/>
</dbReference>
<evidence type="ECO:0000313" key="7">
    <source>
        <dbReference type="EMBL" id="EKD02411.1"/>
    </source>
</evidence>
<dbReference type="GO" id="GO:0001734">
    <property type="term" value="F:mRNA m(6)A methyltransferase activity"/>
    <property type="evidence" value="ECO:0007669"/>
    <property type="project" value="UniProtKB-EC"/>
</dbReference>
<reference evidence="7 8" key="1">
    <citation type="journal article" date="2012" name="Eukaryot. Cell">
        <title>Genome sequence of the Trichosporon asahii environmental strain CBS 8904.</title>
        <authorList>
            <person name="Yang R.Y."/>
            <person name="Li H.T."/>
            <person name="Zhu H."/>
            <person name="Zhou G.P."/>
            <person name="Wang M."/>
            <person name="Wang L."/>
        </authorList>
    </citation>
    <scope>NUCLEOTIDE SEQUENCE [LARGE SCALE GENOMIC DNA]</scope>
    <source>
        <strain evidence="7 8">CBS 8904</strain>
    </source>
</reference>
<dbReference type="HOGENOM" id="CLU_778869_0_0_1"/>
<dbReference type="SUPFAM" id="SSF53335">
    <property type="entry name" value="S-adenosyl-L-methionine-dependent methyltransferases"/>
    <property type="match status" value="1"/>
</dbReference>
<keyword evidence="4" id="KW-0949">S-adenosyl-L-methionine</keyword>
<dbReference type="InterPro" id="IPR002052">
    <property type="entry name" value="DNA_methylase_N6_adenine_CS"/>
</dbReference>
<dbReference type="eggNOG" id="KOG2098">
    <property type="taxonomic scope" value="Eukaryota"/>
</dbReference>
<name>K1VP54_TRIAC</name>